<evidence type="ECO:0000256" key="1">
    <source>
        <dbReference type="SAM" id="MobiDB-lite"/>
    </source>
</evidence>
<protein>
    <submittedName>
        <fullName evidence="2">Uncharacterized protein</fullName>
    </submittedName>
</protein>
<feature type="compositionally biased region" description="Basic and acidic residues" evidence="1">
    <location>
        <begin position="267"/>
        <end position="285"/>
    </location>
</feature>
<gene>
    <name evidence="2" type="ORF">CYMTET_7316</name>
</gene>
<proteinExistence type="predicted"/>
<dbReference type="Proteomes" id="UP001190700">
    <property type="component" value="Unassembled WGS sequence"/>
</dbReference>
<accession>A0AAE0LH47</accession>
<dbReference type="AlphaFoldDB" id="A0AAE0LH47"/>
<comment type="caution">
    <text evidence="2">The sequence shown here is derived from an EMBL/GenBank/DDBJ whole genome shotgun (WGS) entry which is preliminary data.</text>
</comment>
<name>A0AAE0LH47_9CHLO</name>
<dbReference type="EMBL" id="LGRX02001980">
    <property type="protein sequence ID" value="KAK3285063.1"/>
    <property type="molecule type" value="Genomic_DNA"/>
</dbReference>
<evidence type="ECO:0000313" key="2">
    <source>
        <dbReference type="EMBL" id="KAK3285063.1"/>
    </source>
</evidence>
<reference evidence="2 3" key="1">
    <citation type="journal article" date="2015" name="Genome Biol. Evol.">
        <title>Comparative Genomics of a Bacterivorous Green Alga Reveals Evolutionary Causalities and Consequences of Phago-Mixotrophic Mode of Nutrition.</title>
        <authorList>
            <person name="Burns J.A."/>
            <person name="Paasch A."/>
            <person name="Narechania A."/>
            <person name="Kim E."/>
        </authorList>
    </citation>
    <scope>NUCLEOTIDE SEQUENCE [LARGE SCALE GENOMIC DNA]</scope>
    <source>
        <strain evidence="2 3">PLY_AMNH</strain>
    </source>
</reference>
<sequence length="389" mass="42807">MGTDSCDDPMPKHYSVLESWVHKNIYRPAPASTAARLDAWQWRRSPGSRSVESVMRYMRRALRSKKAGEIRSALARNRRDGSRRVTFKQDRLREKRDELELPRLRLRYRRFPAHHSPKVPLLRTLCMAWGTLSMAEQAEARCEGAGTPLGHREWEAVGVSCLRGHRKAALGGSTVVDSSLVMDASMRAARDQGRMREMTATPTIGVPASSVSATGTIPGSGGDVPGVPDAWCSLYRVHRFREQAKPPDAATVREELFGELLGTRAPGVEHEPAQHSERPGEDDPRGSASIPDGEPSEPDTDRLKDTPLDGSVKTIWSSGVLQVHGTTAATSVGTDLEPAMAMWILPFEIQVDVVLGGKWLRSLSPVELDYDGHGSVSFARRTMEGELDA</sequence>
<evidence type="ECO:0000313" key="3">
    <source>
        <dbReference type="Proteomes" id="UP001190700"/>
    </source>
</evidence>
<keyword evidence="3" id="KW-1185">Reference proteome</keyword>
<feature type="region of interest" description="Disordered" evidence="1">
    <location>
        <begin position="263"/>
        <end position="309"/>
    </location>
</feature>
<organism evidence="2 3">
    <name type="scientific">Cymbomonas tetramitiformis</name>
    <dbReference type="NCBI Taxonomy" id="36881"/>
    <lineage>
        <taxon>Eukaryota</taxon>
        <taxon>Viridiplantae</taxon>
        <taxon>Chlorophyta</taxon>
        <taxon>Pyramimonadophyceae</taxon>
        <taxon>Pyramimonadales</taxon>
        <taxon>Pyramimonadaceae</taxon>
        <taxon>Cymbomonas</taxon>
    </lineage>
</organism>